<feature type="binding site" description="axial binding residue" evidence="14">
    <location>
        <position position="94"/>
    </location>
    <ligand>
        <name>heme</name>
        <dbReference type="ChEBI" id="CHEBI:30413"/>
    </ligand>
    <ligandPart>
        <name>Fe</name>
        <dbReference type="ChEBI" id="CHEBI:18248"/>
    </ligandPart>
</feature>
<evidence type="ECO:0000256" key="13">
    <source>
        <dbReference type="ARBA" id="ARBA00023136"/>
    </source>
</evidence>
<name>A0A2S0E493_9DIPT</name>
<comment type="similarity">
    <text evidence="5 15">Belongs to the cytochrome P450 family.</text>
</comment>
<evidence type="ECO:0000256" key="7">
    <source>
        <dbReference type="ARBA" id="ARBA00022723"/>
    </source>
</evidence>
<dbReference type="InterPro" id="IPR001128">
    <property type="entry name" value="Cyt_P450"/>
</dbReference>
<keyword evidence="10 15" id="KW-0560">Oxidoreductase</keyword>
<evidence type="ECO:0000256" key="2">
    <source>
        <dbReference type="ARBA" id="ARBA00003690"/>
    </source>
</evidence>
<protein>
    <submittedName>
        <fullName evidence="16">Cytochrome P450</fullName>
    </submittedName>
</protein>
<accession>A0A2S0E493</accession>
<comment type="subcellular location">
    <subcellularLocation>
        <location evidence="4">Endoplasmic reticulum membrane</location>
        <topology evidence="4">Peripheral membrane protein</topology>
    </subcellularLocation>
    <subcellularLocation>
        <location evidence="3">Microsome membrane</location>
        <topology evidence="3">Peripheral membrane protein</topology>
    </subcellularLocation>
</comment>
<evidence type="ECO:0000256" key="6">
    <source>
        <dbReference type="ARBA" id="ARBA00022617"/>
    </source>
</evidence>
<evidence type="ECO:0000313" key="16">
    <source>
        <dbReference type="EMBL" id="ATY49603.1"/>
    </source>
</evidence>
<dbReference type="EMBL" id="KY997063">
    <property type="protein sequence ID" value="ATY49603.1"/>
    <property type="molecule type" value="mRNA"/>
</dbReference>
<evidence type="ECO:0000256" key="8">
    <source>
        <dbReference type="ARBA" id="ARBA00022824"/>
    </source>
</evidence>
<keyword evidence="13" id="KW-0472">Membrane</keyword>
<keyword evidence="8" id="KW-0256">Endoplasmic reticulum</keyword>
<organism evidence="16">
    <name type="scientific">Bradysia odoriphaga</name>
    <dbReference type="NCBI Taxonomy" id="1564500"/>
    <lineage>
        <taxon>Eukaryota</taxon>
        <taxon>Metazoa</taxon>
        <taxon>Ecdysozoa</taxon>
        <taxon>Arthropoda</taxon>
        <taxon>Hexapoda</taxon>
        <taxon>Insecta</taxon>
        <taxon>Pterygota</taxon>
        <taxon>Neoptera</taxon>
        <taxon>Endopterygota</taxon>
        <taxon>Diptera</taxon>
        <taxon>Nematocera</taxon>
        <taxon>Sciaroidea</taxon>
        <taxon>Sciaridae</taxon>
        <taxon>Bradysia</taxon>
    </lineage>
</organism>
<dbReference type="GO" id="GO:0005789">
    <property type="term" value="C:endoplasmic reticulum membrane"/>
    <property type="evidence" value="ECO:0007669"/>
    <property type="project" value="UniProtKB-SubCell"/>
</dbReference>
<dbReference type="Pfam" id="PF00067">
    <property type="entry name" value="p450"/>
    <property type="match status" value="1"/>
</dbReference>
<sequence>MKYMDACISEGLRHWPPAATTDRMCVKDYDYDDGQVNFRITKGQYFVIPIYGLHHDEKYWPNPYVFDPERFSEENRHTVNTKAFCPFGLGPRNCIGSRFALMEVKAIVFYLILNFKLEPNDQTQMQLKLLKTPFSLRAEKGVNVRLKLRK</sequence>
<evidence type="ECO:0000256" key="15">
    <source>
        <dbReference type="RuleBase" id="RU000461"/>
    </source>
</evidence>
<keyword evidence="6 14" id="KW-0349">Heme</keyword>
<reference evidence="16" key="1">
    <citation type="journal article" date="2017" name="Int. J. Mol. Sci.">
        <title>Using Next-Generation Sequencing to Detect Differential Expression Genes in Bradysia odoriphaga after Exposure to Insecticides.</title>
        <authorList>
            <person name="Chen H."/>
            <person name="Lin L."/>
            <person name="Ali F."/>
            <person name="Xie M."/>
            <person name="Zhang G."/>
            <person name="Su W."/>
        </authorList>
    </citation>
    <scope>NUCLEOTIDE SEQUENCE</scope>
</reference>
<keyword evidence="12 15" id="KW-0503">Monooxygenase</keyword>
<dbReference type="GO" id="GO:0016705">
    <property type="term" value="F:oxidoreductase activity, acting on paired donors, with incorporation or reduction of molecular oxygen"/>
    <property type="evidence" value="ECO:0007669"/>
    <property type="project" value="InterPro"/>
</dbReference>
<dbReference type="SUPFAM" id="SSF48264">
    <property type="entry name" value="Cytochrome P450"/>
    <property type="match status" value="1"/>
</dbReference>
<evidence type="ECO:0000256" key="4">
    <source>
        <dbReference type="ARBA" id="ARBA00004406"/>
    </source>
</evidence>
<evidence type="ECO:0000256" key="1">
    <source>
        <dbReference type="ARBA" id="ARBA00001971"/>
    </source>
</evidence>
<keyword evidence="11 14" id="KW-0408">Iron</keyword>
<dbReference type="PROSITE" id="PS00086">
    <property type="entry name" value="CYTOCHROME_P450"/>
    <property type="match status" value="1"/>
</dbReference>
<dbReference type="InterPro" id="IPR002403">
    <property type="entry name" value="Cyt_P450_E_grp-IV"/>
</dbReference>
<dbReference type="GO" id="GO:0004497">
    <property type="term" value="F:monooxygenase activity"/>
    <property type="evidence" value="ECO:0007669"/>
    <property type="project" value="UniProtKB-KW"/>
</dbReference>
<evidence type="ECO:0000256" key="14">
    <source>
        <dbReference type="PIRSR" id="PIRSR602403-1"/>
    </source>
</evidence>
<keyword evidence="9" id="KW-0492">Microsome</keyword>
<dbReference type="InterPro" id="IPR017972">
    <property type="entry name" value="Cyt_P450_CS"/>
</dbReference>
<dbReference type="Gene3D" id="1.10.630.10">
    <property type="entry name" value="Cytochrome P450"/>
    <property type="match status" value="1"/>
</dbReference>
<dbReference type="GO" id="GO:0005506">
    <property type="term" value="F:iron ion binding"/>
    <property type="evidence" value="ECO:0007669"/>
    <property type="project" value="InterPro"/>
</dbReference>
<dbReference type="PRINTS" id="PR00385">
    <property type="entry name" value="P450"/>
</dbReference>
<dbReference type="PRINTS" id="PR00465">
    <property type="entry name" value="EP450IV"/>
</dbReference>
<evidence type="ECO:0000256" key="3">
    <source>
        <dbReference type="ARBA" id="ARBA00004174"/>
    </source>
</evidence>
<evidence type="ECO:0000256" key="9">
    <source>
        <dbReference type="ARBA" id="ARBA00022848"/>
    </source>
</evidence>
<evidence type="ECO:0000256" key="5">
    <source>
        <dbReference type="ARBA" id="ARBA00010617"/>
    </source>
</evidence>
<evidence type="ECO:0000256" key="11">
    <source>
        <dbReference type="ARBA" id="ARBA00023004"/>
    </source>
</evidence>
<comment type="function">
    <text evidence="2">May be involved in the metabolism of insect hormones and in the breakdown of synthetic insecticides.</text>
</comment>
<evidence type="ECO:0000256" key="12">
    <source>
        <dbReference type="ARBA" id="ARBA00023033"/>
    </source>
</evidence>
<dbReference type="AlphaFoldDB" id="A0A2S0E493"/>
<dbReference type="PANTHER" id="PTHR24292:SF54">
    <property type="entry name" value="CYP9F3-RELATED"/>
    <property type="match status" value="1"/>
</dbReference>
<keyword evidence="7 14" id="KW-0479">Metal-binding</keyword>
<proteinExistence type="evidence at transcript level"/>
<dbReference type="PANTHER" id="PTHR24292">
    <property type="entry name" value="CYTOCHROME P450"/>
    <property type="match status" value="1"/>
</dbReference>
<evidence type="ECO:0000256" key="10">
    <source>
        <dbReference type="ARBA" id="ARBA00023002"/>
    </source>
</evidence>
<dbReference type="InterPro" id="IPR036396">
    <property type="entry name" value="Cyt_P450_sf"/>
</dbReference>
<dbReference type="InterPro" id="IPR050476">
    <property type="entry name" value="Insect_CytP450_Detox"/>
</dbReference>
<comment type="cofactor">
    <cofactor evidence="1 14">
        <name>heme</name>
        <dbReference type="ChEBI" id="CHEBI:30413"/>
    </cofactor>
</comment>
<dbReference type="GO" id="GO:0020037">
    <property type="term" value="F:heme binding"/>
    <property type="evidence" value="ECO:0007669"/>
    <property type="project" value="InterPro"/>
</dbReference>